<sequence length="632" mass="68764">MAGTIIIAIRGWTDTGDWLLGGNPGGEFPQKTLDALSAELPGAEVWAPPLQLPMFCTRDANEVADSLFALVCERLNERRDVASIVLLGFSSGSLLARRLFCMAHGSDESGEVQRHRAVWWADRIHRLVVLAGITRGWEFSTASPDHVRFLSPLLLGLTKLAAWLAPGGRDGGSRVPFIWQLRRGSPFVVSARIQYVNIMTALRRERERDRHRALSPHPLSADGLPTTIFLLGARDEFISPTDCTELGPRAEFAYVELDGSNHIEALQLAGTAPATVARRERVVASIAMPFKDFKDQAWALPSGDIDDYLDPMDLSEGGVAAGGVNDKVEHAVLVVHGIRDNGFWTKRVAREIKTLGRTNAIAVRAPSPSYGFFSMWDFVKPNGRTRATHWFMERYADVRSHFPNARISFVGHSNGTYIAAHAMALCPAIRFDAVVFAGSVVRRDYAWAQRGGQVGRVLNYVGNADGVVAFLPAVFEYLRLHWLDVGGAGAFGFHDAEPVPAWRKEISAPESPSLSLTEVRFVHGGHGAAICEEFWPEIAEFVLLDTIPRRAPVERAGGMRALFACAPLVTVAALAVAVALLSMPLLTAGGIIATALSGLATAHPMVWSLSVVAALLASMGVSWLAGRFLRAW</sequence>
<dbReference type="InterPro" id="IPR029058">
    <property type="entry name" value="AB_hydrolase_fold"/>
</dbReference>
<reference evidence="3 4" key="1">
    <citation type="submission" date="2024-09" db="EMBL/GenBank/DDBJ databases">
        <title>Novel species of the genus Pelomonas and Roseateles isolated from streams.</title>
        <authorList>
            <person name="Lu H."/>
        </authorList>
    </citation>
    <scope>NUCLEOTIDE SEQUENCE [LARGE SCALE GENOMIC DNA]</scope>
    <source>
        <strain evidence="3 4">BYS96W</strain>
    </source>
</reference>
<keyword evidence="4" id="KW-1185">Reference proteome</keyword>
<keyword evidence="1" id="KW-0812">Transmembrane</keyword>
<keyword evidence="1" id="KW-1133">Transmembrane helix</keyword>
<evidence type="ECO:0000313" key="4">
    <source>
        <dbReference type="Proteomes" id="UP001606305"/>
    </source>
</evidence>
<dbReference type="Proteomes" id="UP001606305">
    <property type="component" value="Unassembled WGS sequence"/>
</dbReference>
<feature type="transmembrane region" description="Helical" evidence="1">
    <location>
        <begin position="561"/>
        <end position="586"/>
    </location>
</feature>
<evidence type="ECO:0000313" key="3">
    <source>
        <dbReference type="EMBL" id="MFG6459789.1"/>
    </source>
</evidence>
<feature type="domain" description="DUF676" evidence="2">
    <location>
        <begin position="327"/>
        <end position="427"/>
    </location>
</feature>
<accession>A0ABW7GD58</accession>
<dbReference type="SUPFAM" id="SSF53474">
    <property type="entry name" value="alpha/beta-Hydrolases"/>
    <property type="match status" value="2"/>
</dbReference>
<dbReference type="RefSeq" id="WP_394492163.1">
    <property type="nucleotide sequence ID" value="NZ_JBIGIA010000031.1"/>
</dbReference>
<dbReference type="EMBL" id="JBIGIA010000031">
    <property type="protein sequence ID" value="MFG6459789.1"/>
    <property type="molecule type" value="Genomic_DNA"/>
</dbReference>
<dbReference type="Gene3D" id="3.40.50.1820">
    <property type="entry name" value="alpha/beta hydrolase"/>
    <property type="match status" value="2"/>
</dbReference>
<evidence type="ECO:0000259" key="2">
    <source>
        <dbReference type="Pfam" id="PF05057"/>
    </source>
</evidence>
<organism evidence="3 4">
    <name type="scientific">Pelomonas nitida</name>
    <dbReference type="NCBI Taxonomy" id="3299027"/>
    <lineage>
        <taxon>Bacteria</taxon>
        <taxon>Pseudomonadati</taxon>
        <taxon>Pseudomonadota</taxon>
        <taxon>Betaproteobacteria</taxon>
        <taxon>Burkholderiales</taxon>
        <taxon>Sphaerotilaceae</taxon>
        <taxon>Roseateles</taxon>
    </lineage>
</organism>
<proteinExistence type="predicted"/>
<feature type="transmembrane region" description="Helical" evidence="1">
    <location>
        <begin position="606"/>
        <end position="626"/>
    </location>
</feature>
<keyword evidence="1" id="KW-0472">Membrane</keyword>
<dbReference type="Pfam" id="PF05057">
    <property type="entry name" value="DUF676"/>
    <property type="match status" value="1"/>
</dbReference>
<protein>
    <recommendedName>
        <fullName evidence="2">DUF676 domain-containing protein</fullName>
    </recommendedName>
</protein>
<name>A0ABW7GD58_9BURK</name>
<dbReference type="InterPro" id="IPR007751">
    <property type="entry name" value="DUF676_lipase-like"/>
</dbReference>
<comment type="caution">
    <text evidence="3">The sequence shown here is derived from an EMBL/GenBank/DDBJ whole genome shotgun (WGS) entry which is preliminary data.</text>
</comment>
<evidence type="ECO:0000256" key="1">
    <source>
        <dbReference type="SAM" id="Phobius"/>
    </source>
</evidence>
<gene>
    <name evidence="3" type="ORF">ACG00X_23425</name>
</gene>